<keyword evidence="1" id="KW-0732">Signal</keyword>
<organism evidence="2 3">
    <name type="scientific">Vandammella animalimorsus</name>
    <dbReference type="NCBI Taxonomy" id="2029117"/>
    <lineage>
        <taxon>Bacteria</taxon>
        <taxon>Pseudomonadati</taxon>
        <taxon>Pseudomonadota</taxon>
        <taxon>Betaproteobacteria</taxon>
        <taxon>Burkholderiales</taxon>
        <taxon>Comamonadaceae</taxon>
        <taxon>Vandammella</taxon>
    </lineage>
</organism>
<dbReference type="AlphaFoldDB" id="A0A3M6RUP9"/>
<feature type="chain" id="PRO_5018193986" evidence="1">
    <location>
        <begin position="25"/>
        <end position="217"/>
    </location>
</feature>
<dbReference type="Proteomes" id="UP000275180">
    <property type="component" value="Unassembled WGS sequence"/>
</dbReference>
<comment type="caution">
    <text evidence="2">The sequence shown here is derived from an EMBL/GenBank/DDBJ whole genome shotgun (WGS) entry which is preliminary data.</text>
</comment>
<evidence type="ECO:0000256" key="1">
    <source>
        <dbReference type="SAM" id="SignalP"/>
    </source>
</evidence>
<evidence type="ECO:0000313" key="3">
    <source>
        <dbReference type="Proteomes" id="UP000275180"/>
    </source>
</evidence>
<gene>
    <name evidence="2" type="ORF">EBQ34_02470</name>
</gene>
<feature type="signal peptide" evidence="1">
    <location>
        <begin position="1"/>
        <end position="24"/>
    </location>
</feature>
<dbReference type="RefSeq" id="WP_122244052.1">
    <property type="nucleotide sequence ID" value="NZ_RDQJ01000002.1"/>
</dbReference>
<reference evidence="2 3" key="1">
    <citation type="submission" date="2018-10" db="EMBL/GenBank/DDBJ databases">
        <title>Comamonadaceae CDC group NO-1 genome sequencing and assembly.</title>
        <authorList>
            <person name="Bernier A.-M."/>
            <person name="Bernard K."/>
        </authorList>
    </citation>
    <scope>NUCLEOTIDE SEQUENCE [LARGE SCALE GENOMIC DNA]</scope>
    <source>
        <strain evidence="2 3">NML180582</strain>
    </source>
</reference>
<dbReference type="OrthoDB" id="7061608at2"/>
<protein>
    <submittedName>
        <fullName evidence="2">Uncharacterized protein</fullName>
    </submittedName>
</protein>
<proteinExistence type="predicted"/>
<name>A0A3M6RUP9_9BURK</name>
<sequence>MKKPWFCWTAGLCLACQVAADAPASPVACGLHAVPDAYTPAMQGFVASFVPAGHHEVLRRCVSVDGESAELIRWQAQPPLALGGEHVSLLWSPKGHLQGFADMRLPDADAPLPGEDEAQAAADAFLRAHAPDLLDKRELHWIRPHDETVLKGGRPYRLRGMKVKMRNRSDGRWFWVIVGAQGRPIVFERDIVWLNFPGKRQTEKWLHDDWLAQRGRP</sequence>
<dbReference type="EMBL" id="RDQJ01000002">
    <property type="protein sequence ID" value="RMX18604.1"/>
    <property type="molecule type" value="Genomic_DNA"/>
</dbReference>
<accession>A0A3M6RUP9</accession>
<evidence type="ECO:0000313" key="2">
    <source>
        <dbReference type="EMBL" id="RMX18604.1"/>
    </source>
</evidence>